<gene>
    <name evidence="1" type="ORF">EJB05_40059</name>
</gene>
<dbReference type="AlphaFoldDB" id="A0A5J9U0J3"/>
<name>A0A5J9U0J3_9POAL</name>
<dbReference type="Gramene" id="TVU16491">
    <property type="protein sequence ID" value="TVU16491"/>
    <property type="gene ID" value="EJB05_40059"/>
</dbReference>
<comment type="caution">
    <text evidence="1">The sequence shown here is derived from an EMBL/GenBank/DDBJ whole genome shotgun (WGS) entry which is preliminary data.</text>
</comment>
<accession>A0A5J9U0J3</accession>
<dbReference type="EMBL" id="RWGY01000031">
    <property type="protein sequence ID" value="TVU16491.1"/>
    <property type="molecule type" value="Genomic_DNA"/>
</dbReference>
<proteinExistence type="predicted"/>
<protein>
    <submittedName>
        <fullName evidence="1">Uncharacterized protein</fullName>
    </submittedName>
</protein>
<organism evidence="1 2">
    <name type="scientific">Eragrostis curvula</name>
    <name type="common">weeping love grass</name>
    <dbReference type="NCBI Taxonomy" id="38414"/>
    <lineage>
        <taxon>Eukaryota</taxon>
        <taxon>Viridiplantae</taxon>
        <taxon>Streptophyta</taxon>
        <taxon>Embryophyta</taxon>
        <taxon>Tracheophyta</taxon>
        <taxon>Spermatophyta</taxon>
        <taxon>Magnoliopsida</taxon>
        <taxon>Liliopsida</taxon>
        <taxon>Poales</taxon>
        <taxon>Poaceae</taxon>
        <taxon>PACMAD clade</taxon>
        <taxon>Chloridoideae</taxon>
        <taxon>Eragrostideae</taxon>
        <taxon>Eragrostidinae</taxon>
        <taxon>Eragrostis</taxon>
    </lineage>
</organism>
<reference evidence="1 2" key="1">
    <citation type="journal article" date="2019" name="Sci. Rep.">
        <title>A high-quality genome of Eragrostis curvula grass provides insights into Poaceae evolution and supports new strategies to enhance forage quality.</title>
        <authorList>
            <person name="Carballo J."/>
            <person name="Santos B.A.C.M."/>
            <person name="Zappacosta D."/>
            <person name="Garbus I."/>
            <person name="Selva J.P."/>
            <person name="Gallo C.A."/>
            <person name="Diaz A."/>
            <person name="Albertini E."/>
            <person name="Caccamo M."/>
            <person name="Echenique V."/>
        </authorList>
    </citation>
    <scope>NUCLEOTIDE SEQUENCE [LARGE SCALE GENOMIC DNA]</scope>
    <source>
        <strain evidence="2">cv. Victoria</strain>
        <tissue evidence="1">Leaf</tissue>
    </source>
</reference>
<evidence type="ECO:0000313" key="1">
    <source>
        <dbReference type="EMBL" id="TVU16491.1"/>
    </source>
</evidence>
<dbReference type="Proteomes" id="UP000324897">
    <property type="component" value="Unassembled WGS sequence"/>
</dbReference>
<keyword evidence="2" id="KW-1185">Reference proteome</keyword>
<evidence type="ECO:0000313" key="2">
    <source>
        <dbReference type="Proteomes" id="UP000324897"/>
    </source>
</evidence>
<sequence>MTLIRSLGRGLLAVQASFATARSVFMSQDSTHPSIDGANMRCNVKNLSSSASASSIEMPGVMVNRIMSVRCAQHCDDYCLVSEILPFVGFNNRSSLIMPLEILRCSSNWDILSQCRFAANRVMVHLVANAPEVHGLTRDSFSLYCNNRSS</sequence>